<name>S2JFG8_MUCC1</name>
<keyword evidence="2" id="KW-1185">Reference proteome</keyword>
<dbReference type="EMBL" id="KE123972">
    <property type="protein sequence ID" value="EPB87227.1"/>
    <property type="molecule type" value="Genomic_DNA"/>
</dbReference>
<protein>
    <submittedName>
        <fullName evidence="1">Uncharacterized protein</fullName>
    </submittedName>
</protein>
<accession>S2JFG8</accession>
<dbReference type="Proteomes" id="UP000014254">
    <property type="component" value="Unassembled WGS sequence"/>
</dbReference>
<dbReference type="VEuPathDB" id="FungiDB:HMPREF1544_05949"/>
<reference evidence="2" key="1">
    <citation type="submission" date="2013-05" db="EMBL/GenBank/DDBJ databases">
        <title>The Genome sequence of Mucor circinelloides f. circinelloides 1006PhL.</title>
        <authorList>
            <consortium name="The Broad Institute Genomics Platform"/>
            <person name="Cuomo C."/>
            <person name="Earl A."/>
            <person name="Findley K."/>
            <person name="Lee S.C."/>
            <person name="Walker B."/>
            <person name="Young S."/>
            <person name="Zeng Q."/>
            <person name="Gargeya S."/>
            <person name="Fitzgerald M."/>
            <person name="Haas B."/>
            <person name="Abouelleil A."/>
            <person name="Allen A.W."/>
            <person name="Alvarado L."/>
            <person name="Arachchi H.M."/>
            <person name="Berlin A.M."/>
            <person name="Chapman S.B."/>
            <person name="Gainer-Dewar J."/>
            <person name="Goldberg J."/>
            <person name="Griggs A."/>
            <person name="Gujja S."/>
            <person name="Hansen M."/>
            <person name="Howarth C."/>
            <person name="Imamovic A."/>
            <person name="Ireland A."/>
            <person name="Larimer J."/>
            <person name="McCowan C."/>
            <person name="Murphy C."/>
            <person name="Pearson M."/>
            <person name="Poon T.W."/>
            <person name="Priest M."/>
            <person name="Roberts A."/>
            <person name="Saif S."/>
            <person name="Shea T."/>
            <person name="Sisk P."/>
            <person name="Sykes S."/>
            <person name="Wortman J."/>
            <person name="Nusbaum C."/>
            <person name="Birren B."/>
        </authorList>
    </citation>
    <scope>NUCLEOTIDE SEQUENCE [LARGE SCALE GENOMIC DNA]</scope>
    <source>
        <strain evidence="2">1006PhL</strain>
    </source>
</reference>
<proteinExistence type="predicted"/>
<evidence type="ECO:0000313" key="1">
    <source>
        <dbReference type="EMBL" id="EPB87227.1"/>
    </source>
</evidence>
<gene>
    <name evidence="1" type="ORF">HMPREF1544_05949</name>
</gene>
<dbReference type="AlphaFoldDB" id="S2JFG8"/>
<dbReference type="OrthoDB" id="2286148at2759"/>
<dbReference type="OMA" id="HELFMSE"/>
<sequence>MSTIEEQLLALQQQQFASPQTQLQAASVPTSTPMQRTRCYSKLHSVETRPHYGWPPSDALMDLMELDTPIHHAKPLPDSERKAIIEFYPPMAHLDYRAPATIPSAECLMNRGQKYEDNALRQLQYLLSAVFRPLDTLTKDMFTSEYGNPNLER</sequence>
<evidence type="ECO:0000313" key="2">
    <source>
        <dbReference type="Proteomes" id="UP000014254"/>
    </source>
</evidence>
<dbReference type="InParanoid" id="S2JFG8"/>
<organism evidence="1 2">
    <name type="scientific">Mucor circinelloides f. circinelloides (strain 1006PhL)</name>
    <name type="common">Mucormycosis agent</name>
    <name type="synonym">Calyptromyces circinelloides</name>
    <dbReference type="NCBI Taxonomy" id="1220926"/>
    <lineage>
        <taxon>Eukaryota</taxon>
        <taxon>Fungi</taxon>
        <taxon>Fungi incertae sedis</taxon>
        <taxon>Mucoromycota</taxon>
        <taxon>Mucoromycotina</taxon>
        <taxon>Mucoromycetes</taxon>
        <taxon>Mucorales</taxon>
        <taxon>Mucorineae</taxon>
        <taxon>Mucoraceae</taxon>
        <taxon>Mucor</taxon>
    </lineage>
</organism>
<dbReference type="eggNOG" id="ENOG502RUPX">
    <property type="taxonomic scope" value="Eukaryota"/>
</dbReference>